<dbReference type="PIRSF" id="PIRSF000445">
    <property type="entry name" value="4pyrrol_synth_GluRdtase"/>
    <property type="match status" value="1"/>
</dbReference>
<keyword evidence="5 8" id="KW-0560">Oxidoreductase</keyword>
<gene>
    <name evidence="8" type="primary">hemA</name>
    <name evidence="17" type="ordered locus">Arcve_0502</name>
</gene>
<evidence type="ECO:0000256" key="7">
    <source>
        <dbReference type="ARBA" id="ARBA00047464"/>
    </source>
</evidence>
<feature type="domain" description="Quinate/shikimate 5-dehydrogenase/glutamyl-tRNA reductase" evidence="15">
    <location>
        <begin position="161"/>
        <end position="294"/>
    </location>
</feature>
<evidence type="ECO:0000259" key="16">
    <source>
        <dbReference type="Pfam" id="PF05201"/>
    </source>
</evidence>
<dbReference type="HAMAP" id="MF_00087">
    <property type="entry name" value="Glu_tRNA_reductase"/>
    <property type="match status" value="1"/>
</dbReference>
<comment type="similarity">
    <text evidence="2 8 13">Belongs to the glutamyl-tRNA reductase family.</text>
</comment>
<dbReference type="STRING" id="693661.Arcve_0502"/>
<evidence type="ECO:0000256" key="11">
    <source>
        <dbReference type="PIRSR" id="PIRSR000445-3"/>
    </source>
</evidence>
<dbReference type="GO" id="GO:0019353">
    <property type="term" value="P:protoporphyrinogen IX biosynthetic process from glutamate"/>
    <property type="evidence" value="ECO:0007669"/>
    <property type="project" value="TreeGrafter"/>
</dbReference>
<dbReference type="Proteomes" id="UP000008136">
    <property type="component" value="Chromosome"/>
</dbReference>
<comment type="miscellaneous">
    <text evidence="8">During catalysis, the active site Cys acts as a nucleophile attacking the alpha-carbonyl group of tRNA-bound glutamate with the formation of a thioester intermediate between enzyme and glutamate, and the concomitant release of tRNA(Glu). The thioester intermediate is finally reduced by direct hydride transfer from NADPH, to form the product GSA.</text>
</comment>
<dbReference type="InterPro" id="IPR036453">
    <property type="entry name" value="GluRdtase_dimer_dom_sf"/>
</dbReference>
<accession>F2KQ96</accession>
<feature type="domain" description="Tetrapyrrole biosynthesis glutamyl-tRNA reductase dimerisation" evidence="14">
    <location>
        <begin position="308"/>
        <end position="408"/>
    </location>
</feature>
<organism evidence="17 18">
    <name type="scientific">Archaeoglobus veneficus (strain DSM 11195 / SNP6)</name>
    <dbReference type="NCBI Taxonomy" id="693661"/>
    <lineage>
        <taxon>Archaea</taxon>
        <taxon>Methanobacteriati</taxon>
        <taxon>Methanobacteriota</taxon>
        <taxon>Archaeoglobi</taxon>
        <taxon>Archaeoglobales</taxon>
        <taxon>Archaeoglobaceae</taxon>
        <taxon>Archaeoglobus</taxon>
    </lineage>
</organism>
<dbReference type="PROSITE" id="PS00747">
    <property type="entry name" value="GLUTR"/>
    <property type="match status" value="1"/>
</dbReference>
<dbReference type="HOGENOM" id="CLU_035113_0_0_2"/>
<dbReference type="Gene3D" id="3.40.50.720">
    <property type="entry name" value="NAD(P)-binding Rossmann-like Domain"/>
    <property type="match status" value="1"/>
</dbReference>
<dbReference type="SUPFAM" id="SSF51735">
    <property type="entry name" value="NAD(P)-binding Rossmann-fold domains"/>
    <property type="match status" value="1"/>
</dbReference>
<dbReference type="OrthoDB" id="4562at2157"/>
<dbReference type="Pfam" id="PF01488">
    <property type="entry name" value="Shikimate_DH"/>
    <property type="match status" value="1"/>
</dbReference>
<evidence type="ECO:0000256" key="1">
    <source>
        <dbReference type="ARBA" id="ARBA00005059"/>
    </source>
</evidence>
<evidence type="ECO:0000256" key="4">
    <source>
        <dbReference type="ARBA" id="ARBA00022857"/>
    </source>
</evidence>
<dbReference type="InterPro" id="IPR006151">
    <property type="entry name" value="Shikm_DH/Glu-tRNA_Rdtase"/>
</dbReference>
<dbReference type="InterPro" id="IPR015895">
    <property type="entry name" value="4pyrrol_synth_GluRdtase_N"/>
</dbReference>
<proteinExistence type="inferred from homology"/>
<feature type="binding site" evidence="8 10">
    <location>
        <position position="99"/>
    </location>
    <ligand>
        <name>substrate</name>
    </ligand>
</feature>
<comment type="subunit">
    <text evidence="8">Homodimer.</text>
</comment>
<dbReference type="PANTHER" id="PTHR43013:SF1">
    <property type="entry name" value="GLUTAMYL-TRNA REDUCTASE"/>
    <property type="match status" value="1"/>
</dbReference>
<feature type="binding site" evidence="8 10">
    <location>
        <begin position="47"/>
        <end position="50"/>
    </location>
    <ligand>
        <name>substrate</name>
    </ligand>
</feature>
<dbReference type="Gene3D" id="3.30.460.30">
    <property type="entry name" value="Glutamyl-tRNA reductase, N-terminal domain"/>
    <property type="match status" value="1"/>
</dbReference>
<dbReference type="PANTHER" id="PTHR43013">
    <property type="entry name" value="GLUTAMYL-TRNA REDUCTASE"/>
    <property type="match status" value="1"/>
</dbReference>
<dbReference type="FunFam" id="3.30.460.30:FF:000001">
    <property type="entry name" value="Glutamyl-tRNA reductase"/>
    <property type="match status" value="1"/>
</dbReference>
<evidence type="ECO:0000256" key="8">
    <source>
        <dbReference type="HAMAP-Rule" id="MF_00087"/>
    </source>
</evidence>
<comment type="function">
    <text evidence="8">Catalyzes the NADPH-dependent reduction of glutamyl-tRNA(Glu) to glutamate 1-semialdehyde (GSA).</text>
</comment>
<dbReference type="UniPathway" id="UPA00251">
    <property type="reaction ID" value="UER00316"/>
</dbReference>
<dbReference type="SUPFAM" id="SSF69075">
    <property type="entry name" value="Glutamyl tRNA-reductase dimerization domain"/>
    <property type="match status" value="1"/>
</dbReference>
<keyword evidence="4 8" id="KW-0521">NADP</keyword>
<name>F2KQ96_ARCVS</name>
<dbReference type="GeneID" id="10393598"/>
<dbReference type="RefSeq" id="WP_013683203.1">
    <property type="nucleotide sequence ID" value="NC_015320.1"/>
</dbReference>
<dbReference type="GO" id="GO:0050661">
    <property type="term" value="F:NADP binding"/>
    <property type="evidence" value="ECO:0007669"/>
    <property type="project" value="InterPro"/>
</dbReference>
<evidence type="ECO:0000259" key="15">
    <source>
        <dbReference type="Pfam" id="PF01488"/>
    </source>
</evidence>
<dbReference type="InterPro" id="IPR036343">
    <property type="entry name" value="GluRdtase_N_sf"/>
</dbReference>
<evidence type="ECO:0000256" key="5">
    <source>
        <dbReference type="ARBA" id="ARBA00023002"/>
    </source>
</evidence>
<feature type="binding site" evidence="8 11">
    <location>
        <begin position="179"/>
        <end position="184"/>
    </location>
    <ligand>
        <name>NADP(+)</name>
        <dbReference type="ChEBI" id="CHEBI:58349"/>
    </ligand>
</feature>
<feature type="site" description="Important for activity" evidence="8 12">
    <location>
        <position position="89"/>
    </location>
</feature>
<reference evidence="17 18" key="1">
    <citation type="submission" date="2011-03" db="EMBL/GenBank/DDBJ databases">
        <title>The complete genome of Archaeoglobus veneficus SNP6.</title>
        <authorList>
            <consortium name="US DOE Joint Genome Institute (JGI-PGF)"/>
            <person name="Lucas S."/>
            <person name="Copeland A."/>
            <person name="Lapidus A."/>
            <person name="Bruce D."/>
            <person name="Goodwin L."/>
            <person name="Pitluck S."/>
            <person name="Kyrpides N."/>
            <person name="Mavromatis K."/>
            <person name="Pagani I."/>
            <person name="Ivanova N."/>
            <person name="Mikhailova N."/>
            <person name="Lu M."/>
            <person name="Detter J.C."/>
            <person name="Tapia R."/>
            <person name="Han C."/>
            <person name="Land M."/>
            <person name="Hauser L."/>
            <person name="Markowitz V."/>
            <person name="Cheng J.-F."/>
            <person name="Hugenholtz P."/>
            <person name="Woyke T."/>
            <person name="Wu D."/>
            <person name="Spring S."/>
            <person name="Brambilla E."/>
            <person name="Klenk H.-P."/>
            <person name="Eisen J.A."/>
        </authorList>
    </citation>
    <scope>NUCLEOTIDE SEQUENCE [LARGE SCALE GENOMIC DNA]</scope>
    <source>
        <strain>SNP6</strain>
    </source>
</reference>
<evidence type="ECO:0000259" key="14">
    <source>
        <dbReference type="Pfam" id="PF00745"/>
    </source>
</evidence>
<dbReference type="SUPFAM" id="SSF69742">
    <property type="entry name" value="Glutamyl tRNA-reductase catalytic, N-terminal domain"/>
    <property type="match status" value="1"/>
</dbReference>
<dbReference type="KEGG" id="ave:Arcve_0502"/>
<evidence type="ECO:0000256" key="3">
    <source>
        <dbReference type="ARBA" id="ARBA00012970"/>
    </source>
</evidence>
<evidence type="ECO:0000256" key="6">
    <source>
        <dbReference type="ARBA" id="ARBA00023244"/>
    </source>
</evidence>
<dbReference type="InterPro" id="IPR036291">
    <property type="entry name" value="NAD(P)-bd_dom_sf"/>
</dbReference>
<dbReference type="NCBIfam" id="TIGR01035">
    <property type="entry name" value="hemA"/>
    <property type="match status" value="1"/>
</dbReference>
<feature type="binding site" evidence="8 10">
    <location>
        <begin position="104"/>
        <end position="106"/>
    </location>
    <ligand>
        <name>substrate</name>
    </ligand>
</feature>
<evidence type="ECO:0000256" key="9">
    <source>
        <dbReference type="PIRSR" id="PIRSR000445-1"/>
    </source>
</evidence>
<comment type="catalytic activity">
    <reaction evidence="7 8 13">
        <text>(S)-4-amino-5-oxopentanoate + tRNA(Glu) + NADP(+) = L-glutamyl-tRNA(Glu) + NADPH + H(+)</text>
        <dbReference type="Rhea" id="RHEA:12344"/>
        <dbReference type="Rhea" id="RHEA-COMP:9663"/>
        <dbReference type="Rhea" id="RHEA-COMP:9680"/>
        <dbReference type="ChEBI" id="CHEBI:15378"/>
        <dbReference type="ChEBI" id="CHEBI:57501"/>
        <dbReference type="ChEBI" id="CHEBI:57783"/>
        <dbReference type="ChEBI" id="CHEBI:58349"/>
        <dbReference type="ChEBI" id="CHEBI:78442"/>
        <dbReference type="ChEBI" id="CHEBI:78520"/>
        <dbReference type="EC" id="1.2.1.70"/>
    </reaction>
</comment>
<evidence type="ECO:0000313" key="18">
    <source>
        <dbReference type="Proteomes" id="UP000008136"/>
    </source>
</evidence>
<evidence type="ECO:0000313" key="17">
    <source>
        <dbReference type="EMBL" id="AEA46529.1"/>
    </source>
</evidence>
<feature type="domain" description="Glutamyl-tRNA reductase N-terminal" evidence="16">
    <location>
        <begin position="8"/>
        <end position="146"/>
    </location>
</feature>
<dbReference type="AlphaFoldDB" id="F2KQ96"/>
<dbReference type="CDD" id="cd05213">
    <property type="entry name" value="NAD_bind_Glutamyl_tRNA_reduct"/>
    <property type="match status" value="1"/>
</dbReference>
<protein>
    <recommendedName>
        <fullName evidence="3 8">Glutamyl-tRNA reductase</fullName>
        <shortName evidence="8">GluTR</shortName>
        <ecNumber evidence="3 8">1.2.1.70</ecNumber>
    </recommendedName>
</protein>
<dbReference type="InterPro" id="IPR015896">
    <property type="entry name" value="4pyrrol_synth_GluRdtase_dimer"/>
</dbReference>
<dbReference type="GO" id="GO:0008883">
    <property type="term" value="F:glutamyl-tRNA reductase activity"/>
    <property type="evidence" value="ECO:0007669"/>
    <property type="project" value="UniProtKB-UniRule"/>
</dbReference>
<comment type="domain">
    <text evidence="8">Possesses an unusual extended V-shaped dimeric structure with each monomer consisting of three distinct domains arranged along a curved 'spinal' alpha-helix. The N-terminal catalytic domain specifically recognizes the glutamate moiety of the substrate. The second domain is the NADPH-binding domain, and the third C-terminal domain is responsible for dimerization.</text>
</comment>
<feature type="active site" description="Nucleophile" evidence="8 9">
    <location>
        <position position="48"/>
    </location>
</feature>
<dbReference type="eggNOG" id="arCOG01036">
    <property type="taxonomic scope" value="Archaea"/>
</dbReference>
<evidence type="ECO:0000256" key="10">
    <source>
        <dbReference type="PIRSR" id="PIRSR000445-2"/>
    </source>
</evidence>
<comment type="pathway">
    <text evidence="1 8 13">Porphyrin-containing compound metabolism; protoporphyrin-IX biosynthesis; 5-aminolevulinate from L-glutamyl-tRNA(Glu): step 1/2.</text>
</comment>
<dbReference type="EMBL" id="CP002588">
    <property type="protein sequence ID" value="AEA46529.1"/>
    <property type="molecule type" value="Genomic_DNA"/>
</dbReference>
<keyword evidence="18" id="KW-1185">Reference proteome</keyword>
<evidence type="ECO:0000256" key="2">
    <source>
        <dbReference type="ARBA" id="ARBA00005916"/>
    </source>
</evidence>
<sequence>MEIANLVVSHKKASLEEIERAWHGDCRALIERVLSYPNITECAILMTCNRVEVYVVGSDTESTLRDFAKFMHVSERVMEIHRDDRCLEHLLRVASGLESMMVGEDQILGQVKDFYNLSKQFGGIGEVLDVVFSKAIQVGKKVRKLTGINKGSVSIGSAAVELAERSLGTLRGKKVLVVGAGEMGGLVAKALAHKECEILIANRTFSKAEKLAAEVGGKAVPFNKLERYIVESDVVITATSSPDYIITREMIERVIAVRGEGILLIDIAMPRDIEEDVAEIEGVELYTIEHLREISEENLRKRLKEAKKAEKIIAEELEHLKLMLKEMKADSAISAMYSRAEEVKKEEILELYNKLAAKYGIDESVLPILEEFANSFVKKFLRKPTIRLRKAARSGNVAIIEAAEYLFGGDELGVSKAQDEKTEERLAKTACPRK</sequence>
<feature type="binding site" evidence="8 10">
    <location>
        <position position="110"/>
    </location>
    <ligand>
        <name>substrate</name>
    </ligand>
</feature>
<dbReference type="EC" id="1.2.1.70" evidence="3 8"/>
<dbReference type="Pfam" id="PF00745">
    <property type="entry name" value="GlutR_dimer"/>
    <property type="match status" value="1"/>
</dbReference>
<dbReference type="InterPro" id="IPR000343">
    <property type="entry name" value="4pyrrol_synth_GluRdtase"/>
</dbReference>
<dbReference type="Pfam" id="PF05201">
    <property type="entry name" value="GlutR_N"/>
    <property type="match status" value="1"/>
</dbReference>
<evidence type="ECO:0000256" key="13">
    <source>
        <dbReference type="RuleBase" id="RU000584"/>
    </source>
</evidence>
<dbReference type="FunFam" id="3.40.50.720:FF:000031">
    <property type="entry name" value="Glutamyl-tRNA reductase"/>
    <property type="match status" value="1"/>
</dbReference>
<evidence type="ECO:0000256" key="12">
    <source>
        <dbReference type="PIRSR" id="PIRSR000445-4"/>
    </source>
</evidence>
<keyword evidence="6 8" id="KW-0627">Porphyrin biosynthesis</keyword>
<dbReference type="InterPro" id="IPR018214">
    <property type="entry name" value="GluRdtase_CS"/>
</dbReference>